<dbReference type="CDD" id="cd00167">
    <property type="entry name" value="SANT"/>
    <property type="match status" value="2"/>
</dbReference>
<dbReference type="Proteomes" id="UP001163823">
    <property type="component" value="Chromosome 4"/>
</dbReference>
<dbReference type="InterPro" id="IPR006447">
    <property type="entry name" value="Myb_dom_plants"/>
</dbReference>
<dbReference type="PROSITE" id="PS50090">
    <property type="entry name" value="MYB_LIKE"/>
    <property type="match status" value="2"/>
</dbReference>
<keyword evidence="10" id="KW-1185">Reference proteome</keyword>
<dbReference type="Pfam" id="PF00249">
    <property type="entry name" value="Myb_DNA-binding"/>
    <property type="match status" value="1"/>
</dbReference>
<evidence type="ECO:0000256" key="3">
    <source>
        <dbReference type="ARBA" id="ARBA00023125"/>
    </source>
</evidence>
<dbReference type="InterPro" id="IPR009057">
    <property type="entry name" value="Homeodomain-like_sf"/>
</dbReference>
<dbReference type="SUPFAM" id="SSF46689">
    <property type="entry name" value="Homeodomain-like"/>
    <property type="match status" value="2"/>
</dbReference>
<sequence length="266" mass="30313">MLNLLESELEKIPQTVSPFEFNWKGKSMYQLDNGWTSIAQSKASTQWTRLQDKLFERALVVFPEEVPDRWVMIAEQVPGKSQEEVREHYEDLVHDVFEIDSGRVEMPSYGDESVAASAGLSGWDSENHISFGLKPKQSENERKKGTPWTAEEHKLFLVGLSRYGKGDWRSISRNVVVTRTPTQVASHAQKYFLRQVSGKKERKRSSIHDITTVDNNSVPLPIDQNWIPPPAGPKQEPQALQQQFNLPSHFPDQASGLGFQNFGFQM</sequence>
<evidence type="ECO:0000259" key="6">
    <source>
        <dbReference type="PROSITE" id="PS50090"/>
    </source>
</evidence>
<evidence type="ECO:0000256" key="1">
    <source>
        <dbReference type="ARBA" id="ARBA00004123"/>
    </source>
</evidence>
<name>A0AAD7M5W2_QUISA</name>
<evidence type="ECO:0000313" key="10">
    <source>
        <dbReference type="Proteomes" id="UP001163823"/>
    </source>
</evidence>
<accession>A0AAD7M5W2</accession>
<feature type="domain" description="Myb-like" evidence="6">
    <location>
        <begin position="39"/>
        <end position="93"/>
    </location>
</feature>
<evidence type="ECO:0000259" key="7">
    <source>
        <dbReference type="PROSITE" id="PS51293"/>
    </source>
</evidence>
<dbReference type="InterPro" id="IPR001005">
    <property type="entry name" value="SANT/Myb"/>
</dbReference>
<dbReference type="PROSITE" id="PS51294">
    <property type="entry name" value="HTH_MYB"/>
    <property type="match status" value="1"/>
</dbReference>
<evidence type="ECO:0000256" key="4">
    <source>
        <dbReference type="ARBA" id="ARBA00023163"/>
    </source>
</evidence>
<dbReference type="GO" id="GO:0005634">
    <property type="term" value="C:nucleus"/>
    <property type="evidence" value="ECO:0007669"/>
    <property type="project" value="UniProtKB-SubCell"/>
</dbReference>
<evidence type="ECO:0000313" key="9">
    <source>
        <dbReference type="EMBL" id="KAJ7970596.1"/>
    </source>
</evidence>
<keyword evidence="5" id="KW-0539">Nucleus</keyword>
<dbReference type="NCBIfam" id="TIGR01557">
    <property type="entry name" value="myb_SHAQKYF"/>
    <property type="match status" value="1"/>
</dbReference>
<dbReference type="PROSITE" id="PS51293">
    <property type="entry name" value="SANT"/>
    <property type="match status" value="1"/>
</dbReference>
<dbReference type="PANTHER" id="PTHR44042:SF15">
    <property type="entry name" value="DUPLICATED HOMEODOMAIN-LIKE SUPERFAMILY PROTEIN"/>
    <property type="match status" value="1"/>
</dbReference>
<keyword evidence="2" id="KW-0805">Transcription regulation</keyword>
<dbReference type="FunFam" id="1.10.10.60:FF:000154">
    <property type="entry name" value="Transcription factor SRM1"/>
    <property type="match status" value="1"/>
</dbReference>
<reference evidence="9" key="1">
    <citation type="journal article" date="2023" name="Science">
        <title>Elucidation of the pathway for biosynthesis of saponin adjuvants from the soapbark tree.</title>
        <authorList>
            <person name="Reed J."/>
            <person name="Orme A."/>
            <person name="El-Demerdash A."/>
            <person name="Owen C."/>
            <person name="Martin L.B.B."/>
            <person name="Misra R.C."/>
            <person name="Kikuchi S."/>
            <person name="Rejzek M."/>
            <person name="Martin A.C."/>
            <person name="Harkess A."/>
            <person name="Leebens-Mack J."/>
            <person name="Louveau T."/>
            <person name="Stephenson M.J."/>
            <person name="Osbourn A."/>
        </authorList>
    </citation>
    <scope>NUCLEOTIDE SEQUENCE</scope>
    <source>
        <strain evidence="9">S10</strain>
    </source>
</reference>
<feature type="domain" description="Myb-like" evidence="6">
    <location>
        <begin position="140"/>
        <end position="192"/>
    </location>
</feature>
<dbReference type="EMBL" id="JARAOO010000004">
    <property type="protein sequence ID" value="KAJ7970596.1"/>
    <property type="molecule type" value="Genomic_DNA"/>
</dbReference>
<dbReference type="KEGG" id="qsa:O6P43_008757"/>
<evidence type="ECO:0000259" key="8">
    <source>
        <dbReference type="PROSITE" id="PS51294"/>
    </source>
</evidence>
<organism evidence="9 10">
    <name type="scientific">Quillaja saponaria</name>
    <name type="common">Soap bark tree</name>
    <dbReference type="NCBI Taxonomy" id="32244"/>
    <lineage>
        <taxon>Eukaryota</taxon>
        <taxon>Viridiplantae</taxon>
        <taxon>Streptophyta</taxon>
        <taxon>Embryophyta</taxon>
        <taxon>Tracheophyta</taxon>
        <taxon>Spermatophyta</taxon>
        <taxon>Magnoliopsida</taxon>
        <taxon>eudicotyledons</taxon>
        <taxon>Gunneridae</taxon>
        <taxon>Pentapetalae</taxon>
        <taxon>rosids</taxon>
        <taxon>fabids</taxon>
        <taxon>Fabales</taxon>
        <taxon>Quillajaceae</taxon>
        <taxon>Quillaja</taxon>
    </lineage>
</organism>
<dbReference type="InterPro" id="IPR017930">
    <property type="entry name" value="Myb_dom"/>
</dbReference>
<dbReference type="FunFam" id="1.10.10.60:FF:000009">
    <property type="entry name" value="transcription factor MYB1R1"/>
    <property type="match status" value="1"/>
</dbReference>
<proteinExistence type="predicted"/>
<protein>
    <submittedName>
        <fullName evidence="9">Transcription factor DIVARICATA</fullName>
    </submittedName>
</protein>
<comment type="caution">
    <text evidence="9">The sequence shown here is derived from an EMBL/GenBank/DDBJ whole genome shotgun (WGS) entry which is preliminary data.</text>
</comment>
<feature type="domain" description="HTH myb-type" evidence="8">
    <location>
        <begin position="140"/>
        <end position="196"/>
    </location>
</feature>
<evidence type="ECO:0000256" key="2">
    <source>
        <dbReference type="ARBA" id="ARBA00023015"/>
    </source>
</evidence>
<keyword evidence="4" id="KW-0804">Transcription</keyword>
<dbReference type="PANTHER" id="PTHR44042">
    <property type="entry name" value="DUPLICATED HOMEODOMAIN-LIKE SUPERFAMILY PROTEIN-RELATED"/>
    <property type="match status" value="1"/>
</dbReference>
<feature type="domain" description="SANT" evidence="7">
    <location>
        <begin position="143"/>
        <end position="196"/>
    </location>
</feature>
<dbReference type="Gene3D" id="1.10.10.60">
    <property type="entry name" value="Homeodomain-like"/>
    <property type="match status" value="2"/>
</dbReference>
<dbReference type="GO" id="GO:0003677">
    <property type="term" value="F:DNA binding"/>
    <property type="evidence" value="ECO:0007669"/>
    <property type="project" value="UniProtKB-KW"/>
</dbReference>
<comment type="subcellular location">
    <subcellularLocation>
        <location evidence="1">Nucleus</location>
    </subcellularLocation>
</comment>
<keyword evidence="3" id="KW-0238">DNA-binding</keyword>
<gene>
    <name evidence="9" type="ORF">O6P43_008757</name>
</gene>
<dbReference type="SMART" id="SM00717">
    <property type="entry name" value="SANT"/>
    <property type="match status" value="2"/>
</dbReference>
<dbReference type="InterPro" id="IPR017884">
    <property type="entry name" value="SANT_dom"/>
</dbReference>
<dbReference type="AlphaFoldDB" id="A0AAD7M5W2"/>
<evidence type="ECO:0000256" key="5">
    <source>
        <dbReference type="ARBA" id="ARBA00023242"/>
    </source>
</evidence>